<evidence type="ECO:0000256" key="1">
    <source>
        <dbReference type="SAM" id="MobiDB-lite"/>
    </source>
</evidence>
<evidence type="ECO:0000313" key="3">
    <source>
        <dbReference type="EMBL" id="KAG8173269.1"/>
    </source>
</evidence>
<dbReference type="Proteomes" id="UP000827092">
    <property type="component" value="Unassembled WGS sequence"/>
</dbReference>
<proteinExistence type="predicted"/>
<feature type="region of interest" description="Disordered" evidence="1">
    <location>
        <begin position="338"/>
        <end position="370"/>
    </location>
</feature>
<protein>
    <submittedName>
        <fullName evidence="3">Uncharacterized protein</fullName>
    </submittedName>
</protein>
<evidence type="ECO:0000256" key="2">
    <source>
        <dbReference type="SAM" id="SignalP"/>
    </source>
</evidence>
<organism evidence="3 4">
    <name type="scientific">Oedothorax gibbosus</name>
    <dbReference type="NCBI Taxonomy" id="931172"/>
    <lineage>
        <taxon>Eukaryota</taxon>
        <taxon>Metazoa</taxon>
        <taxon>Ecdysozoa</taxon>
        <taxon>Arthropoda</taxon>
        <taxon>Chelicerata</taxon>
        <taxon>Arachnida</taxon>
        <taxon>Araneae</taxon>
        <taxon>Araneomorphae</taxon>
        <taxon>Entelegynae</taxon>
        <taxon>Araneoidea</taxon>
        <taxon>Linyphiidae</taxon>
        <taxon>Erigoninae</taxon>
        <taxon>Oedothorax</taxon>
    </lineage>
</organism>
<sequence>MNGFFRGPTILLFFLPLRTCVFLKPERAQRSPGPFSKTATQASAEHLKIVWSSKSPLSGTPCNPRGPKTPGEKVMLFTKSCQNYRLEEFWGPEFYRRFVPKAANISVSYTASLKKVLKGRGQSKNRLLALSWSIRNASKKLLKQTLCHPAPPPPLPSVEHPIFSLGALHQGELLCTKSWSFPGCDFNPPCVFQKGGHALFSNSTEKSFFPHCKLDTQASTHPAPFLNSVFVALISKMFPKGQSTLPRQKSRSPAPKSPFPLQRETLHRDSTSPPGFDRALTYTPRLHILPFPPKFYGVFAGAPKSTTLKNIKHKNSAEAFFPPWVFRRFPPFPQTLIKGPHLEASRSGPFSRSWDSRSRPPTITHGEWHK</sequence>
<evidence type="ECO:0000313" key="4">
    <source>
        <dbReference type="Proteomes" id="UP000827092"/>
    </source>
</evidence>
<reference evidence="3 4" key="1">
    <citation type="journal article" date="2022" name="Nat. Ecol. Evol.">
        <title>A masculinizing supergene underlies an exaggerated male reproductive morph in a spider.</title>
        <authorList>
            <person name="Hendrickx F."/>
            <person name="De Corte Z."/>
            <person name="Sonet G."/>
            <person name="Van Belleghem S.M."/>
            <person name="Kostlbacher S."/>
            <person name="Vangestel C."/>
        </authorList>
    </citation>
    <scope>NUCLEOTIDE SEQUENCE [LARGE SCALE GENOMIC DNA]</scope>
    <source>
        <strain evidence="3">W744_W776</strain>
    </source>
</reference>
<name>A0AAV6TN12_9ARAC</name>
<accession>A0AAV6TN12</accession>
<keyword evidence="2" id="KW-0732">Signal</keyword>
<feature type="chain" id="PRO_5043966935" evidence="2">
    <location>
        <begin position="24"/>
        <end position="370"/>
    </location>
</feature>
<keyword evidence="4" id="KW-1185">Reference proteome</keyword>
<gene>
    <name evidence="3" type="ORF">JTE90_005711</name>
</gene>
<comment type="caution">
    <text evidence="3">The sequence shown here is derived from an EMBL/GenBank/DDBJ whole genome shotgun (WGS) entry which is preliminary data.</text>
</comment>
<feature type="signal peptide" evidence="2">
    <location>
        <begin position="1"/>
        <end position="23"/>
    </location>
</feature>
<dbReference type="AlphaFoldDB" id="A0AAV6TN12"/>
<dbReference type="EMBL" id="JAFNEN010001928">
    <property type="protein sequence ID" value="KAG8173269.1"/>
    <property type="molecule type" value="Genomic_DNA"/>
</dbReference>
<feature type="region of interest" description="Disordered" evidence="1">
    <location>
        <begin position="242"/>
        <end position="275"/>
    </location>
</feature>